<keyword evidence="2" id="KW-0560">Oxidoreductase</keyword>
<dbReference type="Gene3D" id="3.30.465.10">
    <property type="match status" value="1"/>
</dbReference>
<dbReference type="AlphaFoldDB" id="A0AAD9YFE9"/>
<comment type="caution">
    <text evidence="4">The sequence shown here is derived from an EMBL/GenBank/DDBJ whole genome shotgun (WGS) entry which is preliminary data.</text>
</comment>
<dbReference type="PANTHER" id="PTHR13878:SF91">
    <property type="entry name" value="FAD BINDING DOMAIN PROTEIN (AFU_ORTHOLOGUE AFUA_6G12070)-RELATED"/>
    <property type="match status" value="1"/>
</dbReference>
<reference evidence="4" key="1">
    <citation type="submission" date="2023-02" db="EMBL/GenBank/DDBJ databases">
        <title>Colletotrichum kahawae CIFC_Que2 genome sequencing and assembly.</title>
        <authorList>
            <person name="Baroncelli R."/>
        </authorList>
    </citation>
    <scope>NUCLEOTIDE SEQUENCE</scope>
    <source>
        <strain evidence="4">CIFC_Que2</strain>
    </source>
</reference>
<name>A0AAD9YFE9_COLKA</name>
<dbReference type="GO" id="GO:0016491">
    <property type="term" value="F:oxidoreductase activity"/>
    <property type="evidence" value="ECO:0007669"/>
    <property type="project" value="UniProtKB-KW"/>
</dbReference>
<protein>
    <submittedName>
        <fullName evidence="4">Restculine oxidase</fullName>
    </submittedName>
</protein>
<dbReference type="Proteomes" id="UP001281614">
    <property type="component" value="Unassembled WGS sequence"/>
</dbReference>
<dbReference type="EMBL" id="VYYT01000139">
    <property type="protein sequence ID" value="KAK2764110.1"/>
    <property type="molecule type" value="Genomic_DNA"/>
</dbReference>
<gene>
    <name evidence="4" type="ORF">CKAH01_15849</name>
</gene>
<dbReference type="SUPFAM" id="SSF56176">
    <property type="entry name" value="FAD-binding/transporter-associated domain-like"/>
    <property type="match status" value="1"/>
</dbReference>
<evidence type="ECO:0000256" key="2">
    <source>
        <dbReference type="ARBA" id="ARBA00023002"/>
    </source>
</evidence>
<dbReference type="InterPro" id="IPR016169">
    <property type="entry name" value="FAD-bd_PCMH_sub2"/>
</dbReference>
<dbReference type="GO" id="GO:0071949">
    <property type="term" value="F:FAD binding"/>
    <property type="evidence" value="ECO:0007669"/>
    <property type="project" value="InterPro"/>
</dbReference>
<proteinExistence type="inferred from homology"/>
<evidence type="ECO:0000313" key="4">
    <source>
        <dbReference type="EMBL" id="KAK2764110.1"/>
    </source>
</evidence>
<dbReference type="InterPro" id="IPR006094">
    <property type="entry name" value="Oxid_FAD_bind_N"/>
</dbReference>
<comment type="similarity">
    <text evidence="1">Belongs to the oxygen-dependent FAD-linked oxidoreductase family.</text>
</comment>
<dbReference type="Pfam" id="PF01565">
    <property type="entry name" value="FAD_binding_4"/>
    <property type="match status" value="1"/>
</dbReference>
<evidence type="ECO:0000313" key="5">
    <source>
        <dbReference type="Proteomes" id="UP001281614"/>
    </source>
</evidence>
<accession>A0AAD9YFE9</accession>
<dbReference type="PANTHER" id="PTHR13878">
    <property type="entry name" value="GULONOLACTONE OXIDASE"/>
    <property type="match status" value="1"/>
</dbReference>
<dbReference type="PROSITE" id="PS51387">
    <property type="entry name" value="FAD_PCMH"/>
    <property type="match status" value="1"/>
</dbReference>
<sequence length="358" mass="38735">MQLAAKFARTHNLRLVKSTGHDFNGRSLGSGALSIWTNKLKRLEFYRDYNTTTYAGFAMKVAAGVISYELDEAADAHGFVVVGGEGKTGGYGGGYIAGGGHSPVSPMYSLAADQVLSIDVVTPDGSLIRSSEKKNSDLFWALRGGGGDTFGVVTSYVIKAHPSLPVISVASFSFGIDGSTVTYEAFWEAVRAYWEMMPTFNARGNYQCWFIWPAGPKKASFVMSPWFAPNMTVAEAAELTAPLFSKWTVLGIAVEPNWSEHSTLLSAWTASFPVEPVGSRGNNMASRLFPKENLSNPAKFKTYEALKSLSDQGRTLIGFGITAGPGPHPDNAVNSAWRDAAMFAISWVTWNADTRLHV</sequence>
<dbReference type="InterPro" id="IPR036318">
    <property type="entry name" value="FAD-bd_PCMH-like_sf"/>
</dbReference>
<dbReference type="InterPro" id="IPR016166">
    <property type="entry name" value="FAD-bd_PCMH"/>
</dbReference>
<dbReference type="InterPro" id="IPR050432">
    <property type="entry name" value="FAD-linked_Oxidoreductases_BP"/>
</dbReference>
<keyword evidence="5" id="KW-1185">Reference proteome</keyword>
<feature type="domain" description="FAD-binding PCMH-type" evidence="3">
    <location>
        <begin position="1"/>
        <end position="163"/>
    </location>
</feature>
<organism evidence="4 5">
    <name type="scientific">Colletotrichum kahawae</name>
    <name type="common">Coffee berry disease fungus</name>
    <dbReference type="NCBI Taxonomy" id="34407"/>
    <lineage>
        <taxon>Eukaryota</taxon>
        <taxon>Fungi</taxon>
        <taxon>Dikarya</taxon>
        <taxon>Ascomycota</taxon>
        <taxon>Pezizomycotina</taxon>
        <taxon>Sordariomycetes</taxon>
        <taxon>Hypocreomycetidae</taxon>
        <taxon>Glomerellales</taxon>
        <taxon>Glomerellaceae</taxon>
        <taxon>Colletotrichum</taxon>
        <taxon>Colletotrichum gloeosporioides species complex</taxon>
    </lineage>
</organism>
<evidence type="ECO:0000259" key="3">
    <source>
        <dbReference type="PROSITE" id="PS51387"/>
    </source>
</evidence>
<evidence type="ECO:0000256" key="1">
    <source>
        <dbReference type="ARBA" id="ARBA00005466"/>
    </source>
</evidence>